<dbReference type="SUPFAM" id="SSF48452">
    <property type="entry name" value="TPR-like"/>
    <property type="match status" value="3"/>
</dbReference>
<dbReference type="InterPro" id="IPR019734">
    <property type="entry name" value="TPR_rpt"/>
</dbReference>
<keyword evidence="1" id="KW-0677">Repeat</keyword>
<dbReference type="InterPro" id="IPR011990">
    <property type="entry name" value="TPR-like_helical_dom_sf"/>
</dbReference>
<gene>
    <name evidence="4" type="ORF">RPATATE_0883</name>
</gene>
<organism evidence="4 5">
    <name type="scientific">Rickettsia parkeri str. Tate's Hell</name>
    <dbReference type="NCBI Taxonomy" id="1359189"/>
    <lineage>
        <taxon>Bacteria</taxon>
        <taxon>Pseudomonadati</taxon>
        <taxon>Pseudomonadota</taxon>
        <taxon>Alphaproteobacteria</taxon>
        <taxon>Rickettsiales</taxon>
        <taxon>Rickettsiaceae</taxon>
        <taxon>Rickettsieae</taxon>
        <taxon>Rickettsia</taxon>
        <taxon>spotted fever group</taxon>
    </lineage>
</organism>
<dbReference type="Proteomes" id="UP000035491">
    <property type="component" value="Unassembled WGS sequence"/>
</dbReference>
<dbReference type="PANTHER" id="PTHR44943:SF8">
    <property type="entry name" value="TPR REPEAT-CONTAINING PROTEIN MJ0263"/>
    <property type="match status" value="1"/>
</dbReference>
<dbReference type="PANTHER" id="PTHR44943">
    <property type="entry name" value="CELLULOSE SYNTHASE OPERON PROTEIN C"/>
    <property type="match status" value="1"/>
</dbReference>
<accession>A0ABR5DQZ5</accession>
<evidence type="ECO:0000313" key="5">
    <source>
        <dbReference type="Proteomes" id="UP000035491"/>
    </source>
</evidence>
<dbReference type="RefSeq" id="WP_014410749.1">
    <property type="nucleotide sequence ID" value="NZ_LAOO01000001.1"/>
</dbReference>
<keyword evidence="5" id="KW-1185">Reference proteome</keyword>
<sequence>MPNDLYYFYESDLSKGSWTGFVNSLPHHLQEMFKNSMGGGVVGKGPANVLQGYRGPHNNGTSGDSGYLGASNGLQEVRYWWGASKHINWVPISGWIAYGIYSAIGDTNWHSLYFDSKTGECLSHNKNQATEKLNNKGWQLFQEGKYSEAAEYFNNAYQACSSGYQNEQTFKNNIDKAKAELDAINLNSQGDNLFNQGKYHEAHSKYQEAYDKSQVNTQYNKYSTNRDKAKAELDAINLNSQGDNLFNQGRYHEAHSKYQEAYDKSQVNTQYNKYSTNRDKAKAELDAINLNSQGDNLFNQGRYHEAHSKYQEAYDKSQVNTQYNKYSTNRDKAKAELNAINLNSQGDNLFNQGRYHEAHSKYQEAYDKSQVNTQYNKYSTNRDKAKAELNAIGLKELGDVEFNVGRYDSAKVKYQEAFNKSSVAAHKTTYTNCISKAQVELDAQSAYQCGKMLFNQGKYSDALKEYQAAHSSSKVINAKSTYNDEISKVKVEISAKQLYEQGETLYRAGNYVEAKTKYNEAVYTSEVNKDYYSRTGVAKAQVELDAIELNEQGNTLFASGNFSAAKDKYQQAYNISEVAKKNDNFFSKLFYSPHEYKKNKDKAQTELDAIALSDQANVFLKQGKLAEAIMKYQAAYDKTQIFNQRDQYKNNRDLIQAKVYNKEGYQLLSEASTRGDLAVKILKYKNAQEKFEKAINIRPNSDVYKSSLAKVKAELDAINLNSQGDNLFDQGRYHESHNKYQEAYNKSQIIKEKNKYAVNQEKAQTIINKLLKLETLWDNAWKAENDTEDDRSEEAGGFFQEVLRESKDGLKIVPNDSKFKQYEILVSLKMEGNALFNEGLESQQDGLELLQEAHKLKQQQKYDLANVKFYEAKEKFSNAKEKFEIGSNEDQRFVSCVEFVQKQLHEVMASLEITEQHTLASGLSNLDINISNISYLETDSLETNIVGDHNNYHAQM</sequence>
<evidence type="ECO:0000313" key="4">
    <source>
        <dbReference type="EMBL" id="KJW01146.1"/>
    </source>
</evidence>
<evidence type="ECO:0000256" key="2">
    <source>
        <dbReference type="ARBA" id="ARBA00022803"/>
    </source>
</evidence>
<evidence type="ECO:0000256" key="1">
    <source>
        <dbReference type="ARBA" id="ARBA00022737"/>
    </source>
</evidence>
<dbReference type="InterPro" id="IPR051685">
    <property type="entry name" value="Ycf3/AcsC/BcsC/TPR_MFPF"/>
</dbReference>
<proteinExistence type="predicted"/>
<reference evidence="4 5" key="1">
    <citation type="submission" date="2015-02" db="EMBL/GenBank/DDBJ databases">
        <title>Genome Sequencing of Rickettsiales.</title>
        <authorList>
            <person name="Daugherty S.C."/>
            <person name="Su Q."/>
            <person name="Abolude K."/>
            <person name="Beier-Sexton M."/>
            <person name="Carlyon J.A."/>
            <person name="Carter R."/>
            <person name="Day N.P."/>
            <person name="Dumler S.J."/>
            <person name="Dyachenko V."/>
            <person name="Godinez A."/>
            <person name="Kurtti T.J."/>
            <person name="Lichay M."/>
            <person name="Mullins K.E."/>
            <person name="Ott S."/>
            <person name="Pappas-Brown V."/>
            <person name="Paris D.H."/>
            <person name="Patel P."/>
            <person name="Richards A.L."/>
            <person name="Sadzewicz L."/>
            <person name="Sears K."/>
            <person name="Seidman D."/>
            <person name="Sengamalay N."/>
            <person name="Stenos J."/>
            <person name="Tallon L.J."/>
            <person name="Vincent G."/>
            <person name="Fraser C.M."/>
            <person name="Munderloh U."/>
            <person name="Dunning-Hotopp J.C."/>
        </authorList>
    </citation>
    <scope>NUCLEOTIDE SEQUENCE [LARGE SCALE GENOMIC DNA]</scope>
    <source>
        <strain evidence="4 5">Tate's Hell</strain>
    </source>
</reference>
<dbReference type="PROSITE" id="PS50005">
    <property type="entry name" value="TPR"/>
    <property type="match status" value="1"/>
</dbReference>
<dbReference type="Gene3D" id="1.25.40.10">
    <property type="entry name" value="Tetratricopeptide repeat domain"/>
    <property type="match status" value="5"/>
</dbReference>
<dbReference type="SMART" id="SM00028">
    <property type="entry name" value="TPR"/>
    <property type="match status" value="7"/>
</dbReference>
<name>A0ABR5DQZ5_RICPA</name>
<comment type="caution">
    <text evidence="4">The sequence shown here is derived from an EMBL/GenBank/DDBJ whole genome shotgun (WGS) entry which is preliminary data.</text>
</comment>
<keyword evidence="2 3" id="KW-0802">TPR repeat</keyword>
<dbReference type="EMBL" id="LAOO01000001">
    <property type="protein sequence ID" value="KJW01146.1"/>
    <property type="molecule type" value="Genomic_DNA"/>
</dbReference>
<protein>
    <submittedName>
        <fullName evidence="4">Tetratricopeptide repeat family protein</fullName>
    </submittedName>
</protein>
<feature type="repeat" description="TPR" evidence="3">
    <location>
        <begin position="668"/>
        <end position="701"/>
    </location>
</feature>
<evidence type="ECO:0000256" key="3">
    <source>
        <dbReference type="PROSITE-ProRule" id="PRU00339"/>
    </source>
</evidence>